<evidence type="ECO:0000256" key="11">
    <source>
        <dbReference type="SAM" id="Coils"/>
    </source>
</evidence>
<feature type="domain" description="HAMP" evidence="14">
    <location>
        <begin position="375"/>
        <end position="428"/>
    </location>
</feature>
<dbReference type="Gene3D" id="3.30.565.10">
    <property type="entry name" value="Histidine kinase-like ATPase, C-terminal domain"/>
    <property type="match status" value="1"/>
</dbReference>
<sequence length="711" mass="77400">MRLPRLLRPLLDYFAGSVRAKLLFLVLAPLMLGFPIIMGLTWYWSHTYYHKLLVFKVGSDLVSAHEYFDRVVADVGNRVEGFADSRRLAAALAHEAPSADRSAPGAAHQGVPGELQVLLEQVRGERGLDYLNVLDVNGRVLRSSGTLPAGAERAHWPLVMRAIREGAASGVEVFEAAELGAIAPALRERARLALRDTPRARADDRDEETRGMVIQAAAPVVDARGNLVAVVEGGLLLNGNLAIVDTINAIVYRDGSLPLGSKGTATLFLGDARIATNVRLFAGERALGTRASAEVREHVLEQGHTWLETAFVVNDWYVSGYEPVLDSAGERVGMLYVGFLEAPFRVAKTVALLVIFCLFLLISLAGAVWSLQWARSIFRPIERMHGTIGRIEAGEGAARVGEVGSRDELGLLAREFDRLLDTLAGKREQLQQLAESLDRKVVERTRDLEAANAELRTAQRQLVMTEKLAAIGELTAGVAHEISNPTAVIQGNLELLREELGEHATPVLNEIRLIDEQVNRIRKIVTKLLQFARPGEFAGYAAAVDVNTVLADCLVLTRQHLSRQGVTVRHEPGTLRLVEINEQELQQVLINLIVNAVQAMPAGGTLTLTTADWDERGPGGIVARGVCVTVRDTGQGIRDEDLARIFDPFFTTKKTQGTGLGLSISYSLVERYGGRITVESVPGAGAAFTVWLLTEPEYHVEPVEPARNGGA</sequence>
<dbReference type="PANTHER" id="PTHR43065:SF22">
    <property type="entry name" value="HISTIDINE KINASE"/>
    <property type="match status" value="1"/>
</dbReference>
<dbReference type="InterPro" id="IPR003661">
    <property type="entry name" value="HisK_dim/P_dom"/>
</dbReference>
<dbReference type="SUPFAM" id="SSF55874">
    <property type="entry name" value="ATPase domain of HSP90 chaperone/DNA topoisomerase II/histidine kinase"/>
    <property type="match status" value="1"/>
</dbReference>
<keyword evidence="16" id="KW-1185">Reference proteome</keyword>
<evidence type="ECO:0000256" key="7">
    <source>
        <dbReference type="ARBA" id="ARBA00022692"/>
    </source>
</evidence>
<evidence type="ECO:0000259" key="13">
    <source>
        <dbReference type="PROSITE" id="PS50109"/>
    </source>
</evidence>
<gene>
    <name evidence="15" type="ordered locus">azo3492</name>
</gene>
<evidence type="ECO:0000256" key="1">
    <source>
        <dbReference type="ARBA" id="ARBA00000085"/>
    </source>
</evidence>
<evidence type="ECO:0000256" key="2">
    <source>
        <dbReference type="ARBA" id="ARBA00004651"/>
    </source>
</evidence>
<keyword evidence="4" id="KW-1003">Cell membrane</keyword>
<organism evidence="15 16">
    <name type="scientific">Azoarcus sp. (strain BH72)</name>
    <dbReference type="NCBI Taxonomy" id="418699"/>
    <lineage>
        <taxon>Bacteria</taxon>
        <taxon>Pseudomonadati</taxon>
        <taxon>Pseudomonadota</taxon>
        <taxon>Betaproteobacteria</taxon>
        <taxon>Rhodocyclales</taxon>
        <taxon>Zoogloeaceae</taxon>
        <taxon>Azoarcus</taxon>
    </lineage>
</organism>
<dbReference type="Proteomes" id="UP000002588">
    <property type="component" value="Chromosome"/>
</dbReference>
<dbReference type="GO" id="GO:0005886">
    <property type="term" value="C:plasma membrane"/>
    <property type="evidence" value="ECO:0007669"/>
    <property type="project" value="UniProtKB-SubCell"/>
</dbReference>
<dbReference type="InterPro" id="IPR004358">
    <property type="entry name" value="Sig_transdc_His_kin-like_C"/>
</dbReference>
<dbReference type="Pfam" id="PF17202">
    <property type="entry name" value="sCache_3_3"/>
    <property type="match status" value="1"/>
</dbReference>
<name>A1KBA2_AZOSB</name>
<dbReference type="AlphaFoldDB" id="A1KBA2"/>
<dbReference type="InterPro" id="IPR003594">
    <property type="entry name" value="HATPase_dom"/>
</dbReference>
<keyword evidence="7 12" id="KW-0812">Transmembrane</keyword>
<dbReference type="SMART" id="SM00388">
    <property type="entry name" value="HisKA"/>
    <property type="match status" value="1"/>
</dbReference>
<evidence type="ECO:0000256" key="8">
    <source>
        <dbReference type="ARBA" id="ARBA00022777"/>
    </source>
</evidence>
<evidence type="ECO:0000256" key="3">
    <source>
        <dbReference type="ARBA" id="ARBA00012438"/>
    </source>
</evidence>
<dbReference type="InterPro" id="IPR033463">
    <property type="entry name" value="sCache_3"/>
</dbReference>
<dbReference type="Pfam" id="PF00512">
    <property type="entry name" value="HisKA"/>
    <property type="match status" value="1"/>
</dbReference>
<feature type="coiled-coil region" evidence="11">
    <location>
        <begin position="420"/>
        <end position="468"/>
    </location>
</feature>
<dbReference type="EC" id="2.7.13.3" evidence="3"/>
<reference evidence="15 16" key="1">
    <citation type="journal article" date="2006" name="Nat. Biotechnol.">
        <title>Complete genome of the mutualistic, N2-fixing grass endophyte Azoarcus sp. strain BH72.</title>
        <authorList>
            <person name="Krause A."/>
            <person name="Ramakumar A."/>
            <person name="Bartels D."/>
            <person name="Battistoni F."/>
            <person name="Bekel T."/>
            <person name="Boch J."/>
            <person name="Boehm M."/>
            <person name="Friedrich F."/>
            <person name="Hurek T."/>
            <person name="Krause L."/>
            <person name="Linke B."/>
            <person name="McHardy A.C."/>
            <person name="Sarkar A."/>
            <person name="Schneiker S."/>
            <person name="Syed A.A."/>
            <person name="Thauer R."/>
            <person name="Vorhoelter F.-J."/>
            <person name="Weidner S."/>
            <person name="Puehler A."/>
            <person name="Reinhold-Hurek B."/>
            <person name="Kaiser O."/>
            <person name="Goesmann A."/>
        </authorList>
    </citation>
    <scope>NUCLEOTIDE SEQUENCE [LARGE SCALE GENOMIC DNA]</scope>
    <source>
        <strain evidence="15 16">BH72</strain>
    </source>
</reference>
<keyword evidence="5" id="KW-0597">Phosphoprotein</keyword>
<dbReference type="PRINTS" id="PR00344">
    <property type="entry name" value="BCTRLSENSOR"/>
</dbReference>
<dbReference type="SMART" id="SM00387">
    <property type="entry name" value="HATPase_c"/>
    <property type="match status" value="1"/>
</dbReference>
<evidence type="ECO:0000256" key="6">
    <source>
        <dbReference type="ARBA" id="ARBA00022679"/>
    </source>
</evidence>
<dbReference type="Gene3D" id="1.10.287.130">
    <property type="match status" value="1"/>
</dbReference>
<dbReference type="SUPFAM" id="SSF158472">
    <property type="entry name" value="HAMP domain-like"/>
    <property type="match status" value="1"/>
</dbReference>
<evidence type="ECO:0000256" key="5">
    <source>
        <dbReference type="ARBA" id="ARBA00022553"/>
    </source>
</evidence>
<dbReference type="PROSITE" id="PS50885">
    <property type="entry name" value="HAMP"/>
    <property type="match status" value="1"/>
</dbReference>
<keyword evidence="11" id="KW-0175">Coiled coil</keyword>
<dbReference type="InterPro" id="IPR036097">
    <property type="entry name" value="HisK_dim/P_sf"/>
</dbReference>
<dbReference type="EMBL" id="AM406670">
    <property type="protein sequence ID" value="CAL96108.1"/>
    <property type="molecule type" value="Genomic_DNA"/>
</dbReference>
<dbReference type="STRING" id="62928.azo3492"/>
<feature type="transmembrane region" description="Helical" evidence="12">
    <location>
        <begin position="350"/>
        <end position="374"/>
    </location>
</feature>
<dbReference type="PROSITE" id="PS50109">
    <property type="entry name" value="HIS_KIN"/>
    <property type="match status" value="1"/>
</dbReference>
<dbReference type="SUPFAM" id="SSF47384">
    <property type="entry name" value="Homodimeric domain of signal transducing histidine kinase"/>
    <property type="match status" value="1"/>
</dbReference>
<dbReference type="InterPro" id="IPR005467">
    <property type="entry name" value="His_kinase_dom"/>
</dbReference>
<evidence type="ECO:0000256" key="12">
    <source>
        <dbReference type="SAM" id="Phobius"/>
    </source>
</evidence>
<keyword evidence="6 15" id="KW-0808">Transferase</keyword>
<dbReference type="InterPro" id="IPR036890">
    <property type="entry name" value="HATPase_C_sf"/>
</dbReference>
<comment type="subcellular location">
    <subcellularLocation>
        <location evidence="2">Cell membrane</location>
        <topology evidence="2">Multi-pass membrane protein</topology>
    </subcellularLocation>
</comment>
<feature type="transmembrane region" description="Helical" evidence="12">
    <location>
        <begin position="21"/>
        <end position="44"/>
    </location>
</feature>
<dbReference type="KEGG" id="azo:azo3492"/>
<feature type="domain" description="Histidine kinase" evidence="13">
    <location>
        <begin position="477"/>
        <end position="696"/>
    </location>
</feature>
<dbReference type="Pfam" id="PF00672">
    <property type="entry name" value="HAMP"/>
    <property type="match status" value="1"/>
</dbReference>
<accession>A1KBA2</accession>
<keyword evidence="10 12" id="KW-0472">Membrane</keyword>
<dbReference type="eggNOG" id="COG4191">
    <property type="taxonomic scope" value="Bacteria"/>
</dbReference>
<dbReference type="PANTHER" id="PTHR43065">
    <property type="entry name" value="SENSOR HISTIDINE KINASE"/>
    <property type="match status" value="1"/>
</dbReference>
<dbReference type="InterPro" id="IPR029151">
    <property type="entry name" value="Sensor-like_sf"/>
</dbReference>
<protein>
    <recommendedName>
        <fullName evidence="3">histidine kinase</fullName>
        <ecNumber evidence="3">2.7.13.3</ecNumber>
    </recommendedName>
</protein>
<dbReference type="Pfam" id="PF02518">
    <property type="entry name" value="HATPase_c"/>
    <property type="match status" value="1"/>
</dbReference>
<evidence type="ECO:0000256" key="10">
    <source>
        <dbReference type="ARBA" id="ARBA00023136"/>
    </source>
</evidence>
<keyword evidence="8 15" id="KW-0418">Kinase</keyword>
<evidence type="ECO:0000256" key="4">
    <source>
        <dbReference type="ARBA" id="ARBA00022475"/>
    </source>
</evidence>
<evidence type="ECO:0000256" key="9">
    <source>
        <dbReference type="ARBA" id="ARBA00022989"/>
    </source>
</evidence>
<evidence type="ECO:0000259" key="14">
    <source>
        <dbReference type="PROSITE" id="PS50885"/>
    </source>
</evidence>
<dbReference type="InterPro" id="IPR003660">
    <property type="entry name" value="HAMP_dom"/>
</dbReference>
<dbReference type="GO" id="GO:0000155">
    <property type="term" value="F:phosphorelay sensor kinase activity"/>
    <property type="evidence" value="ECO:0007669"/>
    <property type="project" value="InterPro"/>
</dbReference>
<evidence type="ECO:0000313" key="16">
    <source>
        <dbReference type="Proteomes" id="UP000002588"/>
    </source>
</evidence>
<dbReference type="SMART" id="SM00304">
    <property type="entry name" value="HAMP"/>
    <property type="match status" value="1"/>
</dbReference>
<comment type="catalytic activity">
    <reaction evidence="1">
        <text>ATP + protein L-histidine = ADP + protein N-phospho-L-histidine.</text>
        <dbReference type="EC" id="2.7.13.3"/>
    </reaction>
</comment>
<dbReference type="CDD" id="cd00082">
    <property type="entry name" value="HisKA"/>
    <property type="match status" value="1"/>
</dbReference>
<dbReference type="Gene3D" id="6.10.340.10">
    <property type="match status" value="1"/>
</dbReference>
<keyword evidence="9 12" id="KW-1133">Transmembrane helix</keyword>
<evidence type="ECO:0000313" key="15">
    <source>
        <dbReference type="EMBL" id="CAL96108.1"/>
    </source>
</evidence>
<dbReference type="SUPFAM" id="SSF103190">
    <property type="entry name" value="Sensory domain-like"/>
    <property type="match status" value="1"/>
</dbReference>
<dbReference type="HOGENOM" id="CLU_000445_89_21_4"/>
<dbReference type="CDD" id="cd06225">
    <property type="entry name" value="HAMP"/>
    <property type="match status" value="1"/>
</dbReference>
<proteinExistence type="predicted"/>
<dbReference type="RefSeq" id="WP_011767214.1">
    <property type="nucleotide sequence ID" value="NC_008702.1"/>
</dbReference>